<dbReference type="PANTHER" id="PTHR43018">
    <property type="entry name" value="PHOSPHO-2-DEHYDRO-3-DEOXYHEPTONATE ALDOLASE"/>
    <property type="match status" value="1"/>
</dbReference>
<dbReference type="NCBIfam" id="NF009239">
    <property type="entry name" value="PRK12595.1"/>
    <property type="match status" value="1"/>
</dbReference>
<evidence type="ECO:0000313" key="5">
    <source>
        <dbReference type="Proteomes" id="UP000321412"/>
    </source>
</evidence>
<keyword evidence="1 4" id="KW-0808">Transferase</keyword>
<dbReference type="AlphaFoldDB" id="A0A5C6X8R0"/>
<protein>
    <submittedName>
        <fullName evidence="4">3-deoxy-7-phosphoheptulonate synthase</fullName>
        <ecNumber evidence="4">2.5.1.54</ecNumber>
    </submittedName>
</protein>
<dbReference type="SUPFAM" id="SSF51569">
    <property type="entry name" value="Aldolase"/>
    <property type="match status" value="1"/>
</dbReference>
<evidence type="ECO:0000256" key="2">
    <source>
        <dbReference type="SAM" id="MobiDB-lite"/>
    </source>
</evidence>
<feature type="domain" description="DAHP synthetase I/KDSA" evidence="3">
    <location>
        <begin position="47"/>
        <end position="280"/>
    </location>
</feature>
<evidence type="ECO:0000313" key="4">
    <source>
        <dbReference type="EMBL" id="TXD37738.1"/>
    </source>
</evidence>
<dbReference type="InterPro" id="IPR052899">
    <property type="entry name" value="Class-I_DAHP_synthase"/>
</dbReference>
<dbReference type="PANTHER" id="PTHR43018:SF1">
    <property type="entry name" value="PROTEIN AROA(G)"/>
    <property type="match status" value="1"/>
</dbReference>
<accession>A0A5C6X8R0</accession>
<dbReference type="Proteomes" id="UP000321412">
    <property type="component" value="Unassembled WGS sequence"/>
</dbReference>
<dbReference type="OrthoDB" id="9802281at2"/>
<dbReference type="EMBL" id="VOSM01000003">
    <property type="protein sequence ID" value="TXD37738.1"/>
    <property type="molecule type" value="Genomic_DNA"/>
</dbReference>
<feature type="compositionally biased region" description="Polar residues" evidence="2">
    <location>
        <begin position="1"/>
        <end position="17"/>
    </location>
</feature>
<dbReference type="Pfam" id="PF00793">
    <property type="entry name" value="DAHP_synth_1"/>
    <property type="match status" value="1"/>
</dbReference>
<comment type="caution">
    <text evidence="4">The sequence shown here is derived from an EMBL/GenBank/DDBJ whole genome shotgun (WGS) entry which is preliminary data.</text>
</comment>
<name>A0A5C6X8R0_9DELT</name>
<gene>
    <name evidence="4" type="primary">aroF</name>
    <name evidence="4" type="ORF">FRC98_08610</name>
</gene>
<evidence type="ECO:0000256" key="1">
    <source>
        <dbReference type="ARBA" id="ARBA00022679"/>
    </source>
</evidence>
<keyword evidence="5" id="KW-1185">Reference proteome</keyword>
<evidence type="ECO:0000259" key="3">
    <source>
        <dbReference type="Pfam" id="PF00793"/>
    </source>
</evidence>
<dbReference type="NCBIfam" id="TIGR01361">
    <property type="entry name" value="DAHP_synth_Bsub"/>
    <property type="match status" value="1"/>
</dbReference>
<dbReference type="EC" id="2.5.1.54" evidence="4"/>
<sequence>MSTADITPSLPSSSDATSVDPRLPRTGRRNDGSRHIVHIGDVPFGAEPFVVIAGPCAVESADMITRAAARVADLGANVLRGGAFKPRTSPYSFQGLGMPGIEMLQHASHTHGLPFVTEVLSESDVEAMAERVDAFQIGARNMQNFALLEAVGRTGRPVVLKRNFGATPTEWLLAAEHVARAGSDKIILCERGIRSFGDETRFTLDLAGAMWAQDESRLPVIVDPSHAIGLPHLLKRAAAATLAAGLDGLMVEVHPDPTQARCDADQALTPAAFEELMAHLQRFTIERPLLAR</sequence>
<dbReference type="GO" id="GO:0016832">
    <property type="term" value="F:aldehyde-lyase activity"/>
    <property type="evidence" value="ECO:0007669"/>
    <property type="project" value="InterPro"/>
</dbReference>
<dbReference type="InterPro" id="IPR006218">
    <property type="entry name" value="DAHP1/KDSA"/>
</dbReference>
<feature type="region of interest" description="Disordered" evidence="2">
    <location>
        <begin position="1"/>
        <end position="34"/>
    </location>
</feature>
<dbReference type="GO" id="GO:0003849">
    <property type="term" value="F:3-deoxy-7-phosphoheptulonate synthase activity"/>
    <property type="evidence" value="ECO:0007669"/>
    <property type="project" value="UniProtKB-EC"/>
</dbReference>
<dbReference type="GO" id="GO:0009073">
    <property type="term" value="P:aromatic amino acid family biosynthetic process"/>
    <property type="evidence" value="ECO:0007669"/>
    <property type="project" value="InterPro"/>
</dbReference>
<dbReference type="Gene3D" id="3.20.20.70">
    <property type="entry name" value="Aldolase class I"/>
    <property type="match status" value="1"/>
</dbReference>
<dbReference type="NCBIfam" id="NF006421">
    <property type="entry name" value="PRK08673.1"/>
    <property type="match status" value="1"/>
</dbReference>
<reference evidence="4 5" key="1">
    <citation type="submission" date="2019-08" db="EMBL/GenBank/DDBJ databases">
        <title>Bradymonadales sp. TMQ4.</title>
        <authorList>
            <person name="Liang Q."/>
        </authorList>
    </citation>
    <scope>NUCLEOTIDE SEQUENCE [LARGE SCALE GENOMIC DNA]</scope>
    <source>
        <strain evidence="4 5">TMQ4</strain>
    </source>
</reference>
<dbReference type="RefSeq" id="WP_146980891.1">
    <property type="nucleotide sequence ID" value="NZ_VOSM01000003.1"/>
</dbReference>
<dbReference type="InterPro" id="IPR013785">
    <property type="entry name" value="Aldolase_TIM"/>
</dbReference>
<organism evidence="4 5">
    <name type="scientific">Lujinxingia vulgaris</name>
    <dbReference type="NCBI Taxonomy" id="2600176"/>
    <lineage>
        <taxon>Bacteria</taxon>
        <taxon>Deltaproteobacteria</taxon>
        <taxon>Bradymonadales</taxon>
        <taxon>Lujinxingiaceae</taxon>
        <taxon>Lujinxingia</taxon>
    </lineage>
</organism>
<dbReference type="InterPro" id="IPR006268">
    <property type="entry name" value="DAHP_syn_2"/>
</dbReference>
<proteinExistence type="predicted"/>